<sequence>MGHAPDPLQVARDHATETTTMLRPLLLSTLLLAGGAHAGGETAAPVVGVPGSTCGHVTDQRGAIPKSQDIFPVEITRIDGRSTPLDARNRHAVQPGARVLTVTDHIDPHRLPGAAIAQIAKMKRLEMQRAYKPFTVEVQPGVSYAIGARLLRDRLDAQSIRDNAYWEPVVWEQRPEACP</sequence>
<comment type="caution">
    <text evidence="1">The sequence shown here is derived from an EMBL/GenBank/DDBJ whole genome shotgun (WGS) entry which is preliminary data.</text>
</comment>
<keyword evidence="2" id="KW-1185">Reference proteome</keyword>
<evidence type="ECO:0000313" key="1">
    <source>
        <dbReference type="EMBL" id="KAF1693780.1"/>
    </source>
</evidence>
<name>A0ABQ6Z5W0_9GAMM</name>
<organism evidence="1 2">
    <name type="scientific">Pseudoxanthomonas daejeonensis</name>
    <dbReference type="NCBI Taxonomy" id="266062"/>
    <lineage>
        <taxon>Bacteria</taxon>
        <taxon>Pseudomonadati</taxon>
        <taxon>Pseudomonadota</taxon>
        <taxon>Gammaproteobacteria</taxon>
        <taxon>Lysobacterales</taxon>
        <taxon>Lysobacteraceae</taxon>
        <taxon>Pseudoxanthomonas</taxon>
    </lineage>
</organism>
<dbReference type="Proteomes" id="UP000788419">
    <property type="component" value="Unassembled WGS sequence"/>
</dbReference>
<reference evidence="1 2" key="1">
    <citation type="submission" date="2017-10" db="EMBL/GenBank/DDBJ databases">
        <title>Whole genome sequencing of members of genus Pseudoxanthomonas.</title>
        <authorList>
            <person name="Kumar S."/>
            <person name="Bansal K."/>
            <person name="Kaur A."/>
            <person name="Patil P."/>
            <person name="Sharma S."/>
            <person name="Patil P.B."/>
        </authorList>
    </citation>
    <scope>NUCLEOTIDE SEQUENCE [LARGE SCALE GENOMIC DNA]</scope>
    <source>
        <strain evidence="1 2">DSM 17801</strain>
    </source>
</reference>
<proteinExistence type="predicted"/>
<accession>A0ABQ6Z5W0</accession>
<dbReference type="EMBL" id="PDWN01000010">
    <property type="protein sequence ID" value="KAF1693780.1"/>
    <property type="molecule type" value="Genomic_DNA"/>
</dbReference>
<gene>
    <name evidence="1" type="ORF">CSC65_10875</name>
</gene>
<evidence type="ECO:0000313" key="2">
    <source>
        <dbReference type="Proteomes" id="UP000788419"/>
    </source>
</evidence>
<protein>
    <submittedName>
        <fullName evidence="1">Uncharacterized protein</fullName>
    </submittedName>
</protein>